<proteinExistence type="predicted"/>
<evidence type="ECO:0000313" key="2">
    <source>
        <dbReference type="Proteomes" id="UP000887565"/>
    </source>
</evidence>
<evidence type="ECO:0000313" key="3">
    <source>
        <dbReference type="WBParaSite" id="nRc.2.0.1.t09334-RA"/>
    </source>
</evidence>
<dbReference type="AlphaFoldDB" id="A0A915I7M9"/>
<evidence type="ECO:0000256" key="1">
    <source>
        <dbReference type="SAM" id="MobiDB-lite"/>
    </source>
</evidence>
<dbReference type="Proteomes" id="UP000887565">
    <property type="component" value="Unplaced"/>
</dbReference>
<reference evidence="3" key="1">
    <citation type="submission" date="2022-11" db="UniProtKB">
        <authorList>
            <consortium name="WormBaseParasite"/>
        </authorList>
    </citation>
    <scope>IDENTIFICATION</scope>
</reference>
<accession>A0A915I7M9</accession>
<organism evidence="2 3">
    <name type="scientific">Romanomermis culicivorax</name>
    <name type="common">Nematode worm</name>
    <dbReference type="NCBI Taxonomy" id="13658"/>
    <lineage>
        <taxon>Eukaryota</taxon>
        <taxon>Metazoa</taxon>
        <taxon>Ecdysozoa</taxon>
        <taxon>Nematoda</taxon>
        <taxon>Enoplea</taxon>
        <taxon>Dorylaimia</taxon>
        <taxon>Mermithida</taxon>
        <taxon>Mermithoidea</taxon>
        <taxon>Mermithidae</taxon>
        <taxon>Romanomermis</taxon>
    </lineage>
</organism>
<name>A0A915I7M9_ROMCU</name>
<protein>
    <submittedName>
        <fullName evidence="3">Uncharacterized protein</fullName>
    </submittedName>
</protein>
<sequence length="238" mass="27814">MWQKAIKLFMSHIDQDMSGSHCSYRKINHEIVLRIDPLPAKYRNHVIVNRADKRKPSVQNPKKTKQQLEEEEDEQYAMINEMQHRTETHLALLKEYEALGRYLFSDLSDVKPVVARTPYGPHFVCNDPLREPAMFTDDVGLQHLKLFPYLFNSAKQWNSNQIANEINPILYYFWPSTIKANIRQQSVKKQLNKLLATDQLLVLSTGTIQPLELLSIKHPTAFQGRQWITCIIRLISYP</sequence>
<keyword evidence="2" id="KW-1185">Reference proteome</keyword>
<feature type="region of interest" description="Disordered" evidence="1">
    <location>
        <begin position="50"/>
        <end position="70"/>
    </location>
</feature>
<dbReference type="WBParaSite" id="nRc.2.0.1.t09334-RA">
    <property type="protein sequence ID" value="nRc.2.0.1.t09334-RA"/>
    <property type="gene ID" value="nRc.2.0.1.g09334"/>
</dbReference>